<dbReference type="EMBL" id="GG662840">
    <property type="protein sequence ID" value="EAR88561.1"/>
    <property type="molecule type" value="Genomic_DNA"/>
</dbReference>
<keyword evidence="3 4" id="KW-0067">ATP-binding</keyword>
<dbReference type="Gene3D" id="1.10.10.520">
    <property type="entry name" value="Ubiquitin activating enzymes (Uba3). Chain: B, domain 2"/>
    <property type="match status" value="1"/>
</dbReference>
<dbReference type="Gene3D" id="3.40.50.720">
    <property type="entry name" value="NAD(P)-binding Rossmann-like Domain"/>
    <property type="match status" value="1"/>
</dbReference>
<dbReference type="STRING" id="312017.Q22T77"/>
<sequence>MELEINERNRWKDITNIFERDTQFKGDLFEPSDELLEMYLESAKVLVVGAGGLGCEILKDLALSGVKDIHVIDLDTIDLTNLNRQFLFRMKDVGKFKSQVAADFIMRRVPGCKVTAHIGKIQEKDDEFYRQFQVIIAGLDNVEARRWLNSLVHGLCQFDEDQKVKIETQIRLVDGGTEGFKGQARLIVPYETACYECTLGTLPKQQSYNSCTLASTPRIPEHCIMYAYLHEWDLAFPTRKADKDSMEDMTWIYETAKKRAEQFNIKGVDYNKTIGVVKNIIPAIASTNAIIAASCANEAFKAFLQQSLNIKDYFQYMGNTGVSTLTFPYERNEKCIVCSSLPQTVKISRSTKLQELQDLLKEKPFELTDPSLTADNGSMLIPVVMRNQHAEKLPMSFTQLIAEGHYQEGLIIHVTDKKLFAPAKIQIHFTD</sequence>
<evidence type="ECO:0000256" key="1">
    <source>
        <dbReference type="ARBA" id="ARBA00022741"/>
    </source>
</evidence>
<dbReference type="SMART" id="SM01181">
    <property type="entry name" value="E2_bind"/>
    <property type="match status" value="1"/>
</dbReference>
<organism evidence="6 7">
    <name type="scientific">Tetrahymena thermophila (strain SB210)</name>
    <dbReference type="NCBI Taxonomy" id="312017"/>
    <lineage>
        <taxon>Eukaryota</taxon>
        <taxon>Sar</taxon>
        <taxon>Alveolata</taxon>
        <taxon>Ciliophora</taxon>
        <taxon>Intramacronucleata</taxon>
        <taxon>Oligohymenophorea</taxon>
        <taxon>Hymenostomatida</taxon>
        <taxon>Tetrahymenina</taxon>
        <taxon>Tetrahymenidae</taxon>
        <taxon>Tetrahymena</taxon>
    </lineage>
</organism>
<dbReference type="FunFam" id="3.50.50.80:FF:000002">
    <property type="entry name" value="SUMO-activating enzyme subunit 2"/>
    <property type="match status" value="1"/>
</dbReference>
<dbReference type="GO" id="GO:0005634">
    <property type="term" value="C:nucleus"/>
    <property type="evidence" value="ECO:0007669"/>
    <property type="project" value="TreeGrafter"/>
</dbReference>
<dbReference type="PANTHER" id="PTHR10953">
    <property type="entry name" value="UBIQUITIN-ACTIVATING ENZYME E1"/>
    <property type="match status" value="1"/>
</dbReference>
<dbReference type="GeneID" id="7827341"/>
<evidence type="ECO:0000256" key="2">
    <source>
        <dbReference type="ARBA" id="ARBA00022786"/>
    </source>
</evidence>
<comment type="similarity">
    <text evidence="4">Belongs to the ubiquitin-activating E1 family. UBA3 subfamily.</text>
</comment>
<dbReference type="SUPFAM" id="SSF69572">
    <property type="entry name" value="Activating enzymes of the ubiquitin-like proteins"/>
    <property type="match status" value="1"/>
</dbReference>
<dbReference type="InParanoid" id="Q22T77"/>
<dbReference type="InterPro" id="IPR023318">
    <property type="entry name" value="Ub_act_enz_dom_a_sf"/>
</dbReference>
<dbReference type="eggNOG" id="KOG2015">
    <property type="taxonomic scope" value="Eukaryota"/>
</dbReference>
<keyword evidence="1 4" id="KW-0547">Nucleotide-binding</keyword>
<keyword evidence="7" id="KW-1185">Reference proteome</keyword>
<protein>
    <recommendedName>
        <fullName evidence="4">NEDD8-activating enzyme E1 catalytic subunit</fullName>
        <ecNumber evidence="4">6.2.1.64</ecNumber>
    </recommendedName>
</protein>
<dbReference type="AlphaFoldDB" id="Q22T77"/>
<comment type="function">
    <text evidence="4">Catalytic subunit of the dimeric E1 enzyme, which activates NEDD8.</text>
</comment>
<evidence type="ECO:0000313" key="6">
    <source>
        <dbReference type="EMBL" id="EAR88561.1"/>
    </source>
</evidence>
<proteinExistence type="inferred from homology"/>
<gene>
    <name evidence="6" type="ORF">TTHERM_00185350</name>
</gene>
<dbReference type="InterPro" id="IPR035985">
    <property type="entry name" value="Ubiquitin-activating_enz"/>
</dbReference>
<reference evidence="7" key="1">
    <citation type="journal article" date="2006" name="PLoS Biol.">
        <title>Macronuclear genome sequence of the ciliate Tetrahymena thermophila, a model eukaryote.</title>
        <authorList>
            <person name="Eisen J.A."/>
            <person name="Coyne R.S."/>
            <person name="Wu M."/>
            <person name="Wu D."/>
            <person name="Thiagarajan M."/>
            <person name="Wortman J.R."/>
            <person name="Badger J.H."/>
            <person name="Ren Q."/>
            <person name="Amedeo P."/>
            <person name="Jones K.M."/>
            <person name="Tallon L.J."/>
            <person name="Delcher A.L."/>
            <person name="Salzberg S.L."/>
            <person name="Silva J.C."/>
            <person name="Haas B.J."/>
            <person name="Majoros W.H."/>
            <person name="Farzad M."/>
            <person name="Carlton J.M."/>
            <person name="Smith R.K. Jr."/>
            <person name="Garg J."/>
            <person name="Pearlman R.E."/>
            <person name="Karrer K.M."/>
            <person name="Sun L."/>
            <person name="Manning G."/>
            <person name="Elde N.C."/>
            <person name="Turkewitz A.P."/>
            <person name="Asai D.J."/>
            <person name="Wilkes D.E."/>
            <person name="Wang Y."/>
            <person name="Cai H."/>
            <person name="Collins K."/>
            <person name="Stewart B.A."/>
            <person name="Lee S.R."/>
            <person name="Wilamowska K."/>
            <person name="Weinberg Z."/>
            <person name="Ruzzo W.L."/>
            <person name="Wloga D."/>
            <person name="Gaertig J."/>
            <person name="Frankel J."/>
            <person name="Tsao C.-C."/>
            <person name="Gorovsky M.A."/>
            <person name="Keeling P.J."/>
            <person name="Waller R.F."/>
            <person name="Patron N.J."/>
            <person name="Cherry J.M."/>
            <person name="Stover N.A."/>
            <person name="Krieger C.J."/>
            <person name="del Toro C."/>
            <person name="Ryder H.F."/>
            <person name="Williamson S.C."/>
            <person name="Barbeau R.A."/>
            <person name="Hamilton E.P."/>
            <person name="Orias E."/>
        </authorList>
    </citation>
    <scope>NUCLEOTIDE SEQUENCE [LARGE SCALE GENOMIC DNA]</scope>
    <source>
        <strain evidence="7">SB210</strain>
    </source>
</reference>
<evidence type="ECO:0000256" key="4">
    <source>
        <dbReference type="RuleBase" id="RU368009"/>
    </source>
</evidence>
<dbReference type="Gene3D" id="3.10.290.20">
    <property type="entry name" value="Ubiquitin-like 2 activating enzyme e1b. Chain: B, domain 3"/>
    <property type="match status" value="1"/>
</dbReference>
<dbReference type="GO" id="GO:0005524">
    <property type="term" value="F:ATP binding"/>
    <property type="evidence" value="ECO:0007669"/>
    <property type="project" value="UniProtKB-UniRule"/>
</dbReference>
<dbReference type="Pfam" id="PF00899">
    <property type="entry name" value="ThiF"/>
    <property type="match status" value="1"/>
</dbReference>
<keyword evidence="2 4" id="KW-0833">Ubl conjugation pathway</keyword>
<dbReference type="PANTHER" id="PTHR10953:SF6">
    <property type="entry name" value="NEDD8-ACTIVATING ENZYME E1 CATALYTIC SUBUNIT"/>
    <property type="match status" value="1"/>
</dbReference>
<dbReference type="RefSeq" id="XP_001008806.1">
    <property type="nucleotide sequence ID" value="XM_001008806.3"/>
</dbReference>
<comment type="pathway">
    <text evidence="4">Protein modification; protein neddylation.</text>
</comment>
<dbReference type="FunCoup" id="Q22T77">
    <property type="interactions" value="627"/>
</dbReference>
<dbReference type="UniPathway" id="UPA00885"/>
<evidence type="ECO:0000313" key="7">
    <source>
        <dbReference type="Proteomes" id="UP000009168"/>
    </source>
</evidence>
<keyword evidence="4" id="KW-0436">Ligase</keyword>
<comment type="catalytic activity">
    <reaction evidence="4">
        <text>ATP + [NEDD8 protein] + [E1 NEDD8-activating enzyme]-L-cysteine = AMP + diphosphate + [E1 NEDD8-activating enzyme]-S-[NEDD8 protein]-yl-L-cysteine.</text>
        <dbReference type="EC" id="6.2.1.64"/>
    </reaction>
</comment>
<dbReference type="InterPro" id="IPR045886">
    <property type="entry name" value="ThiF/MoeB/HesA"/>
</dbReference>
<dbReference type="Pfam" id="PF08825">
    <property type="entry name" value="E2_bind"/>
    <property type="match status" value="1"/>
</dbReference>
<dbReference type="OMA" id="PYLENYM"/>
<dbReference type="InterPro" id="IPR000594">
    <property type="entry name" value="ThiF_NAD_FAD-bd"/>
</dbReference>
<dbReference type="Proteomes" id="UP000009168">
    <property type="component" value="Unassembled WGS sequence"/>
</dbReference>
<name>Q22T77_TETTS</name>
<dbReference type="KEGG" id="tet:TTHERM_00185350"/>
<feature type="domain" description="E2 binding" evidence="5">
    <location>
        <begin position="345"/>
        <end position="430"/>
    </location>
</feature>
<evidence type="ECO:0000256" key="3">
    <source>
        <dbReference type="ARBA" id="ARBA00022840"/>
    </source>
</evidence>
<dbReference type="GO" id="GO:0019781">
    <property type="term" value="F:NEDD8 activating enzyme activity"/>
    <property type="evidence" value="ECO:0007669"/>
    <property type="project" value="UniProtKB-UniRule"/>
</dbReference>
<dbReference type="InterPro" id="IPR014929">
    <property type="entry name" value="E2-binding"/>
</dbReference>
<dbReference type="GO" id="GO:0045116">
    <property type="term" value="P:protein neddylation"/>
    <property type="evidence" value="ECO:0007669"/>
    <property type="project" value="UniProtKB-UniRule"/>
</dbReference>
<accession>Q22T77</accession>
<dbReference type="EC" id="6.2.1.64" evidence="4"/>
<dbReference type="OrthoDB" id="10255449at2759"/>
<dbReference type="HOGENOM" id="CLU_013325_13_1_1"/>
<evidence type="ECO:0000259" key="5">
    <source>
        <dbReference type="SMART" id="SM01181"/>
    </source>
</evidence>
<dbReference type="GO" id="GO:0005737">
    <property type="term" value="C:cytoplasm"/>
    <property type="evidence" value="ECO:0007669"/>
    <property type="project" value="TreeGrafter"/>
</dbReference>